<protein>
    <recommendedName>
        <fullName evidence="9">SET domain-containing protein</fullName>
    </recommendedName>
</protein>
<dbReference type="Gene3D" id="6.10.140.2220">
    <property type="match status" value="1"/>
</dbReference>
<evidence type="ECO:0000313" key="10">
    <source>
        <dbReference type="EMBL" id="KAF9062225.1"/>
    </source>
</evidence>
<reference evidence="10" key="1">
    <citation type="submission" date="2020-11" db="EMBL/GenBank/DDBJ databases">
        <authorList>
            <consortium name="DOE Joint Genome Institute"/>
            <person name="Ahrendt S."/>
            <person name="Riley R."/>
            <person name="Andreopoulos W."/>
            <person name="Labutti K."/>
            <person name="Pangilinan J."/>
            <person name="Ruiz-Duenas F.J."/>
            <person name="Barrasa J.M."/>
            <person name="Sanchez-Garcia M."/>
            <person name="Camarero S."/>
            <person name="Miyauchi S."/>
            <person name="Serrano A."/>
            <person name="Linde D."/>
            <person name="Babiker R."/>
            <person name="Drula E."/>
            <person name="Ayuso-Fernandez I."/>
            <person name="Pacheco R."/>
            <person name="Padilla G."/>
            <person name="Ferreira P."/>
            <person name="Barriuso J."/>
            <person name="Kellner H."/>
            <person name="Castanera R."/>
            <person name="Alfaro M."/>
            <person name="Ramirez L."/>
            <person name="Pisabarro A.G."/>
            <person name="Kuo A."/>
            <person name="Tritt A."/>
            <person name="Lipzen A."/>
            <person name="He G."/>
            <person name="Yan M."/>
            <person name="Ng V."/>
            <person name="Cullen D."/>
            <person name="Martin F."/>
            <person name="Rosso M.-N."/>
            <person name="Henrissat B."/>
            <person name="Hibbett D."/>
            <person name="Martinez A.T."/>
            <person name="Grigoriev I.V."/>
        </authorList>
    </citation>
    <scope>NUCLEOTIDE SEQUENCE</scope>
    <source>
        <strain evidence="10">AH 40177</strain>
    </source>
</reference>
<keyword evidence="7" id="KW-0472">Membrane</keyword>
<name>A0A9P5PHJ7_9AGAR</name>
<dbReference type="OrthoDB" id="2154253at2759"/>
<evidence type="ECO:0000256" key="5">
    <source>
        <dbReference type="ARBA" id="ARBA00022989"/>
    </source>
</evidence>
<comment type="subcellular location">
    <subcellularLocation>
        <location evidence="1">Mitochondrion outer membrane</location>
        <topology evidence="1">Single-pass membrane protein</topology>
    </subcellularLocation>
</comment>
<keyword evidence="5" id="KW-1133">Transmembrane helix</keyword>
<evidence type="ECO:0000256" key="4">
    <source>
        <dbReference type="ARBA" id="ARBA00022787"/>
    </source>
</evidence>
<dbReference type="InterPro" id="IPR002056">
    <property type="entry name" value="MAS20"/>
</dbReference>
<evidence type="ECO:0000256" key="8">
    <source>
        <dbReference type="SAM" id="MobiDB-lite"/>
    </source>
</evidence>
<dbReference type="Pfam" id="PF02064">
    <property type="entry name" value="MAS20"/>
    <property type="match status" value="1"/>
</dbReference>
<evidence type="ECO:0000256" key="1">
    <source>
        <dbReference type="ARBA" id="ARBA00004572"/>
    </source>
</evidence>
<dbReference type="PROSITE" id="PS50280">
    <property type="entry name" value="SET"/>
    <property type="match status" value="1"/>
</dbReference>
<dbReference type="InterPro" id="IPR023392">
    <property type="entry name" value="Tom20_dom_sf"/>
</dbReference>
<evidence type="ECO:0000259" key="9">
    <source>
        <dbReference type="PROSITE" id="PS50280"/>
    </source>
</evidence>
<dbReference type="GO" id="GO:0006605">
    <property type="term" value="P:protein targeting"/>
    <property type="evidence" value="ECO:0007669"/>
    <property type="project" value="InterPro"/>
</dbReference>
<dbReference type="CDD" id="cd20071">
    <property type="entry name" value="SET_SMYD"/>
    <property type="match status" value="1"/>
</dbReference>
<dbReference type="PANTHER" id="PTHR12197">
    <property type="entry name" value="HISTONE-LYSINE N-METHYLTRANSFERASE SMYD"/>
    <property type="match status" value="1"/>
</dbReference>
<dbReference type="InterPro" id="IPR001214">
    <property type="entry name" value="SET_dom"/>
</dbReference>
<dbReference type="PANTHER" id="PTHR12197:SF251">
    <property type="entry name" value="EG:BACR7C10.4 PROTEIN"/>
    <property type="match status" value="1"/>
</dbReference>
<feature type="region of interest" description="Disordered" evidence="8">
    <location>
        <begin position="417"/>
        <end position="447"/>
    </location>
</feature>
<feature type="compositionally biased region" description="Basic and acidic residues" evidence="8">
    <location>
        <begin position="429"/>
        <end position="447"/>
    </location>
</feature>
<dbReference type="InterPro" id="IPR050869">
    <property type="entry name" value="H3K4_H4K5_MeTrfase"/>
</dbReference>
<accession>A0A9P5PHJ7</accession>
<dbReference type="Gene3D" id="1.20.960.10">
    <property type="entry name" value="Mitochondrial outer membrane translocase complex, subunit Tom20 domain"/>
    <property type="match status" value="1"/>
</dbReference>
<dbReference type="SUPFAM" id="SSF47157">
    <property type="entry name" value="Mitochondrial import receptor subunit Tom20"/>
    <property type="match status" value="1"/>
</dbReference>
<organism evidence="10 11">
    <name type="scientific">Rhodocollybia butyracea</name>
    <dbReference type="NCBI Taxonomy" id="206335"/>
    <lineage>
        <taxon>Eukaryota</taxon>
        <taxon>Fungi</taxon>
        <taxon>Dikarya</taxon>
        <taxon>Basidiomycota</taxon>
        <taxon>Agaricomycotina</taxon>
        <taxon>Agaricomycetes</taxon>
        <taxon>Agaricomycetidae</taxon>
        <taxon>Agaricales</taxon>
        <taxon>Marasmiineae</taxon>
        <taxon>Omphalotaceae</taxon>
        <taxon>Rhodocollybia</taxon>
    </lineage>
</organism>
<feature type="domain" description="SET" evidence="9">
    <location>
        <begin position="65"/>
        <end position="378"/>
    </location>
</feature>
<evidence type="ECO:0000256" key="3">
    <source>
        <dbReference type="ARBA" id="ARBA00022692"/>
    </source>
</evidence>
<dbReference type="Gene3D" id="2.170.270.10">
    <property type="entry name" value="SET domain"/>
    <property type="match status" value="1"/>
</dbReference>
<dbReference type="Proteomes" id="UP000772434">
    <property type="component" value="Unassembled WGS sequence"/>
</dbReference>
<evidence type="ECO:0000256" key="6">
    <source>
        <dbReference type="ARBA" id="ARBA00023128"/>
    </source>
</evidence>
<dbReference type="Pfam" id="PF00856">
    <property type="entry name" value="SET"/>
    <property type="match status" value="1"/>
</dbReference>
<dbReference type="AlphaFoldDB" id="A0A9P5PHJ7"/>
<sequence>MFILPAALAFYRALRVYPSPVELMMIYQKTVPEPIFKIVIELTNLDVKDRVEGYYNKFPPQSLGVKVETRMVGDISKKALVLTKDVQVGEVIYKEFPIVGALDSDLQPKGLYCTQCLREVEPSMSIKSPESPVYEAVYCSQACQSLAKPQHHNLLFTLERPLPPQIPLDEITPEKLEARRKAHTQFADYLKNQAYGHSAPLLVARFIARQVASEMNKLIPGSSGIPSSQDYAGADDEEYLLADHIERLRYVEITPPQEELKLITAVLDTVLPGLDSLVTEERYSTLLGKMAYNAFGVYYDGARDDKPAPTARPEDIERTRTPMGTSRQIGSAVYTVSSYLAHSCDPNARPSFNAGNSQLHLIANRDLKAGEELTVAYVDVAQRQDESVEECRRRRRMELARGWKFACPCERCEREGTTVGSEDEENIGDESRVEKNMQRFESNEGPL</sequence>
<dbReference type="GO" id="GO:0006886">
    <property type="term" value="P:intracellular protein transport"/>
    <property type="evidence" value="ECO:0007669"/>
    <property type="project" value="InterPro"/>
</dbReference>
<evidence type="ECO:0000313" key="11">
    <source>
        <dbReference type="Proteomes" id="UP000772434"/>
    </source>
</evidence>
<keyword evidence="6" id="KW-0496">Mitochondrion</keyword>
<keyword evidence="11" id="KW-1185">Reference proteome</keyword>
<keyword evidence="4" id="KW-1000">Mitochondrion outer membrane</keyword>
<dbReference type="SUPFAM" id="SSF82199">
    <property type="entry name" value="SET domain"/>
    <property type="match status" value="1"/>
</dbReference>
<gene>
    <name evidence="10" type="ORF">BDP27DRAFT_1336916</name>
</gene>
<proteinExistence type="inferred from homology"/>
<dbReference type="InterPro" id="IPR046341">
    <property type="entry name" value="SET_dom_sf"/>
</dbReference>
<evidence type="ECO:0000256" key="7">
    <source>
        <dbReference type="ARBA" id="ARBA00023136"/>
    </source>
</evidence>
<dbReference type="GO" id="GO:0005742">
    <property type="term" value="C:mitochondrial outer membrane translocase complex"/>
    <property type="evidence" value="ECO:0007669"/>
    <property type="project" value="InterPro"/>
</dbReference>
<evidence type="ECO:0000256" key="2">
    <source>
        <dbReference type="ARBA" id="ARBA00005792"/>
    </source>
</evidence>
<dbReference type="Gene3D" id="1.10.220.160">
    <property type="match status" value="1"/>
</dbReference>
<comment type="similarity">
    <text evidence="2">Belongs to the Tom20 family.</text>
</comment>
<comment type="caution">
    <text evidence="10">The sequence shown here is derived from an EMBL/GenBank/DDBJ whole genome shotgun (WGS) entry which is preliminary data.</text>
</comment>
<dbReference type="EMBL" id="JADNRY010000178">
    <property type="protein sequence ID" value="KAF9062225.1"/>
    <property type="molecule type" value="Genomic_DNA"/>
</dbReference>
<keyword evidence="3" id="KW-0812">Transmembrane</keyword>
<dbReference type="SMART" id="SM00317">
    <property type="entry name" value="SET"/>
    <property type="match status" value="1"/>
</dbReference>
<dbReference type="GO" id="GO:0005634">
    <property type="term" value="C:nucleus"/>
    <property type="evidence" value="ECO:0007669"/>
    <property type="project" value="TreeGrafter"/>
</dbReference>